<dbReference type="GO" id="GO:0019878">
    <property type="term" value="P:lysine biosynthetic process via aminoadipic acid"/>
    <property type="evidence" value="ECO:0007669"/>
    <property type="project" value="TreeGrafter"/>
</dbReference>
<dbReference type="FunFam" id="3.30.360.10:FF:000008">
    <property type="entry name" value="Alpha-aminoadipic semialdehyde synthase, mitochondrial"/>
    <property type="match status" value="1"/>
</dbReference>
<evidence type="ECO:0000259" key="3">
    <source>
        <dbReference type="Pfam" id="PF03435"/>
    </source>
</evidence>
<organism evidence="5">
    <name type="scientific">marine metagenome</name>
    <dbReference type="NCBI Taxonomy" id="408172"/>
    <lineage>
        <taxon>unclassified sequences</taxon>
        <taxon>metagenomes</taxon>
        <taxon>ecological metagenomes</taxon>
    </lineage>
</organism>
<dbReference type="PANTHER" id="PTHR11133">
    <property type="entry name" value="SACCHAROPINE DEHYDROGENASE"/>
    <property type="match status" value="1"/>
</dbReference>
<protein>
    <recommendedName>
        <fullName evidence="6">Saccharopine dehydrogenase-like C-terminal domain-containing protein</fullName>
    </recommendedName>
</protein>
<dbReference type="EMBL" id="UINC01002408">
    <property type="protein sequence ID" value="SUZ96355.1"/>
    <property type="molecule type" value="Genomic_DNA"/>
</dbReference>
<dbReference type="GO" id="GO:0004753">
    <property type="term" value="F:saccharopine dehydrogenase activity"/>
    <property type="evidence" value="ECO:0007669"/>
    <property type="project" value="TreeGrafter"/>
</dbReference>
<sequence length="431" mass="48104">MVSRPGVHYLLGHKDFRITVASLQKAEALVKGYENGIAISLDINNTAKLVELIKGNDIVISLLPWTYHVKVAQHCLAQNTHMATTSYVSKEMQAFDSEAKNKGLLFLNEIGVDPGIDHMSAMKIIDQVHSEGGKILHFYSYCGGLPAPKDNDNPFGYKFSWSPKGVVLASKNSAHYLENGENIIIEGKNLFVNPRLEEVGELGTFEVYPNRNSLPYKNLYGLHDALTVMRGTYRNIGWCATLKAIVDLGLVDETPIVKVKGMTFQQMLAELVGASESDNIRTKTAEILNIEIASPILDRLEWLGLFSDESVTNHDNRLDILSDRLQEKLFYKEGEKDMILLQHKFTVENKKKMKEFITATLIDYGIPNGDSSMARTVSLPLAIGVKLILTGKITLTGIQIPIMKEIYDPVLNELEKMGIKMVEKISPKNSH</sequence>
<evidence type="ECO:0008006" key="6">
    <source>
        <dbReference type="Google" id="ProtNLM"/>
    </source>
</evidence>
<dbReference type="InterPro" id="IPR005097">
    <property type="entry name" value="Sacchrp_dh_NADP-bd"/>
</dbReference>
<dbReference type="Pfam" id="PF03435">
    <property type="entry name" value="Sacchrp_dh_NADP"/>
    <property type="match status" value="1"/>
</dbReference>
<feature type="domain" description="Saccharopine dehydrogenase NADP binding" evidence="3">
    <location>
        <begin position="2"/>
        <end position="105"/>
    </location>
</feature>
<evidence type="ECO:0000256" key="1">
    <source>
        <dbReference type="ARBA" id="ARBA00022857"/>
    </source>
</evidence>
<accession>A0A381RWX2</accession>
<reference evidence="5" key="1">
    <citation type="submission" date="2018-05" db="EMBL/GenBank/DDBJ databases">
        <authorList>
            <person name="Lanie J.A."/>
            <person name="Ng W.-L."/>
            <person name="Kazmierczak K.M."/>
            <person name="Andrzejewski T.M."/>
            <person name="Davidsen T.M."/>
            <person name="Wayne K.J."/>
            <person name="Tettelin H."/>
            <person name="Glass J.I."/>
            <person name="Rusch D."/>
            <person name="Podicherti R."/>
            <person name="Tsui H.-C.T."/>
            <person name="Winkler M.E."/>
        </authorList>
    </citation>
    <scope>NUCLEOTIDE SEQUENCE</scope>
</reference>
<evidence type="ECO:0000259" key="4">
    <source>
        <dbReference type="Pfam" id="PF16653"/>
    </source>
</evidence>
<keyword evidence="1" id="KW-0521">NADP</keyword>
<dbReference type="Pfam" id="PF16653">
    <property type="entry name" value="Sacchrp_dh_C"/>
    <property type="match status" value="1"/>
</dbReference>
<gene>
    <name evidence="5" type="ORF">METZ01_LOCUS49209</name>
</gene>
<keyword evidence="2" id="KW-0560">Oxidoreductase</keyword>
<dbReference type="AlphaFoldDB" id="A0A381RWX2"/>
<dbReference type="SUPFAM" id="SSF51735">
    <property type="entry name" value="NAD(P)-binding Rossmann-fold domains"/>
    <property type="match status" value="1"/>
</dbReference>
<dbReference type="Gene3D" id="3.30.360.10">
    <property type="entry name" value="Dihydrodipicolinate Reductase, domain 2"/>
    <property type="match status" value="1"/>
</dbReference>
<dbReference type="InterPro" id="IPR032095">
    <property type="entry name" value="Sacchrp_dh-like_C"/>
</dbReference>
<dbReference type="Gene3D" id="3.40.50.720">
    <property type="entry name" value="NAD(P)-binding Rossmann-like Domain"/>
    <property type="match status" value="1"/>
</dbReference>
<dbReference type="InterPro" id="IPR036291">
    <property type="entry name" value="NAD(P)-bd_dom_sf"/>
</dbReference>
<dbReference type="Gene3D" id="1.10.1870.10">
    <property type="entry name" value="Domain 3, Saccharopine reductase"/>
    <property type="match status" value="1"/>
</dbReference>
<dbReference type="SUPFAM" id="SSF55347">
    <property type="entry name" value="Glyceraldehyde-3-phosphate dehydrogenase-like, C-terminal domain"/>
    <property type="match status" value="1"/>
</dbReference>
<dbReference type="InterPro" id="IPR051168">
    <property type="entry name" value="AASS"/>
</dbReference>
<dbReference type="PANTHER" id="PTHR11133:SF22">
    <property type="entry name" value="ALPHA-AMINOADIPIC SEMIALDEHYDE SYNTHASE, MITOCHONDRIAL"/>
    <property type="match status" value="1"/>
</dbReference>
<proteinExistence type="predicted"/>
<evidence type="ECO:0000256" key="2">
    <source>
        <dbReference type="ARBA" id="ARBA00023002"/>
    </source>
</evidence>
<dbReference type="GO" id="GO:0005737">
    <property type="term" value="C:cytoplasm"/>
    <property type="evidence" value="ECO:0007669"/>
    <property type="project" value="TreeGrafter"/>
</dbReference>
<name>A0A381RWX2_9ZZZZ</name>
<feature type="domain" description="Saccharopine dehydrogenase-like C-terminal" evidence="4">
    <location>
        <begin position="111"/>
        <end position="419"/>
    </location>
</feature>
<evidence type="ECO:0000313" key="5">
    <source>
        <dbReference type="EMBL" id="SUZ96355.1"/>
    </source>
</evidence>